<keyword evidence="7 18" id="KW-0228">DNA excision</keyword>
<evidence type="ECO:0000256" key="1">
    <source>
        <dbReference type="ARBA" id="ARBA00004496"/>
    </source>
</evidence>
<dbReference type="RefSeq" id="WP_150583308.1">
    <property type="nucleotide sequence ID" value="NZ_CABPSE010000001.1"/>
</dbReference>
<dbReference type="InterPro" id="IPR017871">
    <property type="entry name" value="ABC_transporter-like_CS"/>
</dbReference>
<dbReference type="Pfam" id="PF17760">
    <property type="entry name" value="UvrA_inter"/>
    <property type="match status" value="1"/>
</dbReference>
<dbReference type="Gene3D" id="3.30.1490.20">
    <property type="entry name" value="ATP-grasp fold, A domain"/>
    <property type="match status" value="1"/>
</dbReference>
<dbReference type="NCBIfam" id="NF001503">
    <property type="entry name" value="PRK00349.1"/>
    <property type="match status" value="1"/>
</dbReference>
<evidence type="ECO:0000256" key="12">
    <source>
        <dbReference type="ARBA" id="ARBA00023125"/>
    </source>
</evidence>
<comment type="function">
    <text evidence="18">The UvrABC repair system catalyzes the recognition and processing of DNA lesions. UvrA is an ATPase and a DNA-binding protein. A damage recognition complex composed of 2 UvrA and 2 UvrB subunits scans DNA for abnormalities. When the presence of a lesion has been verified by UvrB, the UvrA molecules dissociate.</text>
</comment>
<evidence type="ECO:0000256" key="15">
    <source>
        <dbReference type="ARBA" id="ARBA00038000"/>
    </source>
</evidence>
<dbReference type="InterPro" id="IPR041102">
    <property type="entry name" value="UvrA_inter"/>
</dbReference>
<dbReference type="InterPro" id="IPR004602">
    <property type="entry name" value="UvrA"/>
</dbReference>
<comment type="subunit">
    <text evidence="18">Forms a heterotetramer with UvrB during the search for lesions.</text>
</comment>
<keyword evidence="11 18" id="KW-0267">Excision nuclease</keyword>
<dbReference type="InterPro" id="IPR003439">
    <property type="entry name" value="ABC_transporter-like_ATP-bd"/>
</dbReference>
<feature type="domain" description="ABC transporter" evidence="19">
    <location>
        <begin position="619"/>
        <end position="947"/>
    </location>
</feature>
<keyword evidence="10 18" id="KW-0067">ATP-binding</keyword>
<keyword evidence="12 18" id="KW-0238">DNA-binding</keyword>
<dbReference type="EMBL" id="CABPSE010000001">
    <property type="protein sequence ID" value="VVD63516.1"/>
    <property type="molecule type" value="Genomic_DNA"/>
</dbReference>
<dbReference type="GO" id="GO:0005524">
    <property type="term" value="F:ATP binding"/>
    <property type="evidence" value="ECO:0007669"/>
    <property type="project" value="UniProtKB-UniRule"/>
</dbReference>
<dbReference type="AlphaFoldDB" id="A0A5E4RJQ8"/>
<feature type="binding site" evidence="18">
    <location>
        <begin position="651"/>
        <end position="658"/>
    </location>
    <ligand>
        <name>ATP</name>
        <dbReference type="ChEBI" id="CHEBI:30616"/>
    </ligand>
</feature>
<dbReference type="GO" id="GO:0003677">
    <property type="term" value="F:DNA binding"/>
    <property type="evidence" value="ECO:0007669"/>
    <property type="project" value="UniProtKB-UniRule"/>
</dbReference>
<gene>
    <name evidence="18" type="primary">uvrA</name>
    <name evidence="20" type="ORF">PCO31111_00234</name>
</gene>
<dbReference type="GO" id="GO:0009380">
    <property type="term" value="C:excinuclease repair complex"/>
    <property type="evidence" value="ECO:0007669"/>
    <property type="project" value="InterPro"/>
</dbReference>
<evidence type="ECO:0000259" key="19">
    <source>
        <dbReference type="PROSITE" id="PS50893"/>
    </source>
</evidence>
<keyword evidence="13 18" id="KW-0234">DNA repair</keyword>
<dbReference type="GO" id="GO:0008270">
    <property type="term" value="F:zinc ion binding"/>
    <property type="evidence" value="ECO:0007669"/>
    <property type="project" value="UniProtKB-UniRule"/>
</dbReference>
<dbReference type="SUPFAM" id="SSF52540">
    <property type="entry name" value="P-loop containing nucleoside triphosphate hydrolases"/>
    <property type="match status" value="2"/>
</dbReference>
<evidence type="ECO:0000256" key="6">
    <source>
        <dbReference type="ARBA" id="ARBA00022763"/>
    </source>
</evidence>
<evidence type="ECO:0000256" key="13">
    <source>
        <dbReference type="ARBA" id="ARBA00023204"/>
    </source>
</evidence>
<dbReference type="Gene3D" id="1.20.1580.10">
    <property type="entry name" value="ABC transporter ATPase like domain"/>
    <property type="match status" value="2"/>
</dbReference>
<keyword evidence="14 18" id="KW-0742">SOS response</keyword>
<dbReference type="Pfam" id="PF17755">
    <property type="entry name" value="UvrA_DNA-bind"/>
    <property type="match status" value="1"/>
</dbReference>
<keyword evidence="8 18" id="KW-0863">Zinc-finger</keyword>
<keyword evidence="9 18" id="KW-0862">Zinc</keyword>
<proteinExistence type="inferred from homology"/>
<dbReference type="CDD" id="cd03271">
    <property type="entry name" value="ABC_UvrA_II"/>
    <property type="match status" value="1"/>
</dbReference>
<dbReference type="GO" id="GO:0009381">
    <property type="term" value="F:excinuclease ABC activity"/>
    <property type="evidence" value="ECO:0007669"/>
    <property type="project" value="UniProtKB-UniRule"/>
</dbReference>
<keyword evidence="6 18" id="KW-0227">DNA damage</keyword>
<dbReference type="CDD" id="cd03270">
    <property type="entry name" value="ABC_UvrA_I"/>
    <property type="match status" value="1"/>
</dbReference>
<evidence type="ECO:0000256" key="2">
    <source>
        <dbReference type="ARBA" id="ARBA00022490"/>
    </source>
</evidence>
<evidence type="ECO:0000313" key="20">
    <source>
        <dbReference type="EMBL" id="VVD63516.1"/>
    </source>
</evidence>
<dbReference type="Gene3D" id="3.40.50.300">
    <property type="entry name" value="P-loop containing nucleotide triphosphate hydrolases"/>
    <property type="match status" value="2"/>
</dbReference>
<dbReference type="GO" id="GO:0009432">
    <property type="term" value="P:SOS response"/>
    <property type="evidence" value="ECO:0007669"/>
    <property type="project" value="UniProtKB-UniRule"/>
</dbReference>
<evidence type="ECO:0000256" key="8">
    <source>
        <dbReference type="ARBA" id="ARBA00022771"/>
    </source>
</evidence>
<evidence type="ECO:0000256" key="14">
    <source>
        <dbReference type="ARBA" id="ARBA00023236"/>
    </source>
</evidence>
<evidence type="ECO:0000256" key="18">
    <source>
        <dbReference type="HAMAP-Rule" id="MF_00205"/>
    </source>
</evidence>
<sequence length="954" mass="105555">METIRIRGARTHNLKNVNLDLPRHQLVVITGLSGSGKSSLAFDTLYAEGQRRYVESLSAYARQFLQLMEKPDVDLIEGLSPAISIEQKATSHNPRSTVGTVTEIHDYLRLLYARVGTPYCPDHGLPLESQSVSQMVDAALALPEDTKLMILAPIVVDRKGEHADLFESMQAQGFVRFRIRSGGGAANEGRARVYDIDALPKLKKTEKHSVDVVIDRVKVRADLKQRLAESFETALRLADGRAIALEMDTDKEHVFSSKFACPVCSYSLQELEPRLFSFNNPMGACPTCDGLGQMTFFDPKRVVAFPALSLASGAIKGWDRRNQFYFQMLQSLAAFYDFDVDTPFEDLPEDTQKIVLYGSGEQSIPFTYVNEKGRTSVREHAFEGIIPNLERRYRETDSVAVREELAKYQNNRACPDCEGSRLRREARFVKVGEGPQARAIYEIGNLPLREALGYFHELVLHGAKREIADKIVKEIVARLTFLNNVGLDYLSLERSADTLSGGEAQRIRLASQIGSGLTGVMYVLDEPSIGLHQRDNDRLIGTLKHLRDLGNSVIVVEHDEDMILASDYVVDMGLGAGIHGGTVIAQGSPEQIEQAPESLTGQYLSGVRRIEVPAQRHAPREERLRIFDATGNNLKNVNLDLPVGLLTCVTGVSGSGKSTLINDTLYHAIARHLYGSSAEPAPYDQIEGLEHFDKVINVDQSPIGRTPRSNPATYTGVFTPIRELFAGVPAAKERGYDPGRFSFNVKGGRCEACQGDGVIKVEMHFLPDVYVPCDVCHGKRYNRETLEVQYKGRNISEVLDMTVEQAHEFFKPVPVVARKLKTLLDVGLGYIRLGQSATTLSGGEAQRVKLSLELSKRDTGRTLYILDEPTTGLHFHDIELLLTVIHRLRDQGNTVVIIEHNLDVIKTADWVIDLGPEGGAGGGQIIAQGTPEQVAANKASFTGKYLAPLLKHEK</sequence>
<organism evidence="20 21">
    <name type="scientific">Pandoraea communis</name>
    <dbReference type="NCBI Taxonomy" id="2508297"/>
    <lineage>
        <taxon>Bacteria</taxon>
        <taxon>Pseudomonadati</taxon>
        <taxon>Pseudomonadota</taxon>
        <taxon>Betaproteobacteria</taxon>
        <taxon>Burkholderiales</taxon>
        <taxon>Burkholderiaceae</taxon>
        <taxon>Pandoraea</taxon>
    </lineage>
</organism>
<dbReference type="GO" id="GO:0005737">
    <property type="term" value="C:cytoplasm"/>
    <property type="evidence" value="ECO:0007669"/>
    <property type="project" value="UniProtKB-SubCell"/>
</dbReference>
<keyword evidence="4 18" id="KW-0677">Repeat</keyword>
<dbReference type="NCBIfam" id="TIGR00630">
    <property type="entry name" value="uvra"/>
    <property type="match status" value="1"/>
</dbReference>
<evidence type="ECO:0000256" key="17">
    <source>
        <dbReference type="ARBA" id="ARBA00042156"/>
    </source>
</evidence>
<dbReference type="PANTHER" id="PTHR43152">
    <property type="entry name" value="UVRABC SYSTEM PROTEIN A"/>
    <property type="match status" value="1"/>
</dbReference>
<reference evidence="20 21" key="1">
    <citation type="submission" date="2019-08" db="EMBL/GenBank/DDBJ databases">
        <authorList>
            <person name="Peeters C."/>
        </authorList>
    </citation>
    <scope>NUCLEOTIDE SEQUENCE [LARGE SCALE GENOMIC DNA]</scope>
    <source>
        <strain evidence="20 21">LMG 31111</strain>
    </source>
</reference>
<feature type="zinc finger region" description="C4-type" evidence="18">
    <location>
        <begin position="750"/>
        <end position="776"/>
    </location>
</feature>
<protein>
    <recommendedName>
        <fullName evidence="16 18">UvrABC system protein A</fullName>
        <shortName evidence="18">UvrA protein</shortName>
    </recommendedName>
    <alternativeName>
        <fullName evidence="17 18">Excinuclease ABC subunit A</fullName>
    </alternativeName>
</protein>
<evidence type="ECO:0000256" key="9">
    <source>
        <dbReference type="ARBA" id="ARBA00022833"/>
    </source>
</evidence>
<evidence type="ECO:0000256" key="16">
    <source>
        <dbReference type="ARBA" id="ARBA00039316"/>
    </source>
</evidence>
<evidence type="ECO:0000313" key="21">
    <source>
        <dbReference type="Proteomes" id="UP000383971"/>
    </source>
</evidence>
<dbReference type="InterPro" id="IPR041552">
    <property type="entry name" value="UvrA_DNA-bd"/>
</dbReference>
<feature type="zinc finger region" description="C4-type" evidence="18">
    <location>
        <begin position="261"/>
        <end position="288"/>
    </location>
</feature>
<comment type="similarity">
    <text evidence="15 18">Belongs to the ABC transporter superfamily. UvrA family.</text>
</comment>
<name>A0A5E4RJQ8_9BURK</name>
<keyword evidence="21" id="KW-1185">Reference proteome</keyword>
<evidence type="ECO:0000256" key="7">
    <source>
        <dbReference type="ARBA" id="ARBA00022769"/>
    </source>
</evidence>
<keyword evidence="2 18" id="KW-0963">Cytoplasm</keyword>
<evidence type="ECO:0000256" key="10">
    <source>
        <dbReference type="ARBA" id="ARBA00022840"/>
    </source>
</evidence>
<keyword evidence="5 18" id="KW-0547">Nucleotide-binding</keyword>
<keyword evidence="3 18" id="KW-0479">Metal-binding</keyword>
<dbReference type="PANTHER" id="PTHR43152:SF3">
    <property type="entry name" value="UVRABC SYSTEM PROTEIN A"/>
    <property type="match status" value="1"/>
</dbReference>
<dbReference type="FunFam" id="1.10.8.280:FF:000001">
    <property type="entry name" value="UvrABC system protein A"/>
    <property type="match status" value="1"/>
</dbReference>
<dbReference type="PROSITE" id="PS50893">
    <property type="entry name" value="ABC_TRANSPORTER_2"/>
    <property type="match status" value="1"/>
</dbReference>
<dbReference type="InterPro" id="IPR013815">
    <property type="entry name" value="ATP_grasp_subdomain_1"/>
</dbReference>
<dbReference type="FunFam" id="1.20.1580.10:FF:000002">
    <property type="entry name" value="UvrABC system protein A"/>
    <property type="match status" value="1"/>
</dbReference>
<accession>A0A5E4RJQ8</accession>
<dbReference type="GO" id="GO:0016887">
    <property type="term" value="F:ATP hydrolysis activity"/>
    <property type="evidence" value="ECO:0007669"/>
    <property type="project" value="InterPro"/>
</dbReference>
<dbReference type="Gene3D" id="1.10.8.280">
    <property type="entry name" value="ABC transporter ATPase domain-like"/>
    <property type="match status" value="1"/>
</dbReference>
<dbReference type="InterPro" id="IPR027417">
    <property type="entry name" value="P-loop_NTPase"/>
</dbReference>
<comment type="subcellular location">
    <subcellularLocation>
        <location evidence="1 18">Cytoplasm</location>
    </subcellularLocation>
</comment>
<evidence type="ECO:0000256" key="4">
    <source>
        <dbReference type="ARBA" id="ARBA00022737"/>
    </source>
</evidence>
<evidence type="ECO:0000256" key="3">
    <source>
        <dbReference type="ARBA" id="ARBA00022723"/>
    </source>
</evidence>
<dbReference type="GO" id="GO:0006289">
    <property type="term" value="P:nucleotide-excision repair"/>
    <property type="evidence" value="ECO:0007669"/>
    <property type="project" value="UniProtKB-UniRule"/>
</dbReference>
<dbReference type="PROSITE" id="PS00211">
    <property type="entry name" value="ABC_TRANSPORTER_1"/>
    <property type="match status" value="2"/>
</dbReference>
<dbReference type="Proteomes" id="UP000383971">
    <property type="component" value="Unassembled WGS sequence"/>
</dbReference>
<evidence type="ECO:0000256" key="11">
    <source>
        <dbReference type="ARBA" id="ARBA00022881"/>
    </source>
</evidence>
<evidence type="ECO:0000256" key="5">
    <source>
        <dbReference type="ARBA" id="ARBA00022741"/>
    </source>
</evidence>
<feature type="binding site" evidence="18">
    <location>
        <begin position="31"/>
        <end position="38"/>
    </location>
    <ligand>
        <name>ATP</name>
        <dbReference type="ChEBI" id="CHEBI:30616"/>
    </ligand>
</feature>
<dbReference type="HAMAP" id="MF_00205">
    <property type="entry name" value="UvrA"/>
    <property type="match status" value="1"/>
</dbReference>